<evidence type="ECO:0000313" key="2">
    <source>
        <dbReference type="EMBL" id="CAG9794833.1"/>
    </source>
</evidence>
<evidence type="ECO:0000313" key="3">
    <source>
        <dbReference type="Proteomes" id="UP001153714"/>
    </source>
</evidence>
<gene>
    <name evidence="2" type="ORF">DIATSA_LOCUS12178</name>
</gene>
<feature type="compositionally biased region" description="Basic and acidic residues" evidence="1">
    <location>
        <begin position="317"/>
        <end position="335"/>
    </location>
</feature>
<dbReference type="EMBL" id="OU893338">
    <property type="protein sequence ID" value="CAG9794833.1"/>
    <property type="molecule type" value="Genomic_DNA"/>
</dbReference>
<name>A0A9N9WKT1_9NEOP</name>
<keyword evidence="3" id="KW-1185">Reference proteome</keyword>
<feature type="compositionally biased region" description="Polar residues" evidence="1">
    <location>
        <begin position="32"/>
        <end position="61"/>
    </location>
</feature>
<feature type="region of interest" description="Disordered" evidence="1">
    <location>
        <begin position="296"/>
        <end position="357"/>
    </location>
</feature>
<accession>A0A9N9WKT1</accession>
<feature type="compositionally biased region" description="Basic and acidic residues" evidence="1">
    <location>
        <begin position="299"/>
        <end position="308"/>
    </location>
</feature>
<organism evidence="2 3">
    <name type="scientific">Diatraea saccharalis</name>
    <name type="common">sugarcane borer</name>
    <dbReference type="NCBI Taxonomy" id="40085"/>
    <lineage>
        <taxon>Eukaryota</taxon>
        <taxon>Metazoa</taxon>
        <taxon>Ecdysozoa</taxon>
        <taxon>Arthropoda</taxon>
        <taxon>Hexapoda</taxon>
        <taxon>Insecta</taxon>
        <taxon>Pterygota</taxon>
        <taxon>Neoptera</taxon>
        <taxon>Endopterygota</taxon>
        <taxon>Lepidoptera</taxon>
        <taxon>Glossata</taxon>
        <taxon>Ditrysia</taxon>
        <taxon>Pyraloidea</taxon>
        <taxon>Crambidae</taxon>
        <taxon>Crambinae</taxon>
        <taxon>Diatraea</taxon>
    </lineage>
</organism>
<sequence>MATYKNQVLPEGTAGCGESLAVTGDGAESSRQHLSQAPHTRQSGVTAESHSSGANKQSQITDRMKVGEMEGSVVTGQKGEEEEVGKGGKDLKLPFYENTKPVGKTRSREGSQNSIELGRGKAQTRPIVRSNKAADSRRKKSMEEKEKGKEKEKTEGVVTRSVSKRYISGTQKTPKESGNTTEGERSGVVQGGQREESLEAQTLEKEREEGKRDREGIPRGQPTSNGHFTGLDHCKKSIGKRRQKLEDGVPEEGGETTDMDTAEMSEEEIGVGSKIIEEGIRGEKRKRAEAGIGDTEVTGIRERERIDLDTISPPPKKVGEIEDRPESRERSERSEIQTAEISSEEEAGKGYSHILLN</sequence>
<dbReference type="AlphaFoldDB" id="A0A9N9WKT1"/>
<feature type="compositionally biased region" description="Basic and acidic residues" evidence="1">
    <location>
        <begin position="132"/>
        <end position="155"/>
    </location>
</feature>
<feature type="compositionally biased region" description="Polar residues" evidence="1">
    <location>
        <begin position="168"/>
        <end position="181"/>
    </location>
</feature>
<reference evidence="2" key="2">
    <citation type="submission" date="2022-10" db="EMBL/GenBank/DDBJ databases">
        <authorList>
            <consortium name="ENA_rothamsted_submissions"/>
            <consortium name="culmorum"/>
            <person name="King R."/>
        </authorList>
    </citation>
    <scope>NUCLEOTIDE SEQUENCE</scope>
</reference>
<feature type="compositionally biased region" description="Acidic residues" evidence="1">
    <location>
        <begin position="248"/>
        <end position="269"/>
    </location>
</feature>
<proteinExistence type="predicted"/>
<feature type="compositionally biased region" description="Basic and acidic residues" evidence="1">
    <location>
        <begin position="193"/>
        <end position="217"/>
    </location>
</feature>
<evidence type="ECO:0000256" key="1">
    <source>
        <dbReference type="SAM" id="MobiDB-lite"/>
    </source>
</evidence>
<reference evidence="2" key="1">
    <citation type="submission" date="2021-12" db="EMBL/GenBank/DDBJ databases">
        <authorList>
            <person name="King R."/>
        </authorList>
    </citation>
    <scope>NUCLEOTIDE SEQUENCE</scope>
</reference>
<protein>
    <submittedName>
        <fullName evidence="2">Uncharacterized protein</fullName>
    </submittedName>
</protein>
<feature type="region of interest" description="Disordered" evidence="1">
    <location>
        <begin position="1"/>
        <end position="276"/>
    </location>
</feature>
<dbReference type="Proteomes" id="UP001153714">
    <property type="component" value="Chromosome 7"/>
</dbReference>